<dbReference type="EMBL" id="MTSL01000051">
    <property type="protein sequence ID" value="PJF19569.1"/>
    <property type="molecule type" value="Genomic_DNA"/>
</dbReference>
<sequence>MEAVKQGAAAVGVSSKTHVVLVALKRTPGELASHQRKLLPIDDHIGVALAGLTSDARVLGKYMQARALASRMNMARPVPVQRLVADISDKAQQNTQGYGGRPFGVGLLETGAHLYEFSPSGAYYEYHAMAIGARSQSARTYLEKDVSVYATATLEELISHALRALRDTLPPDATPGLTAQNTAVGFLGPDLPFKVVGDETQIQQWLNALPPPPQRLSGEPVEEMQLDQ</sequence>
<dbReference type="Pfam" id="PF00227">
    <property type="entry name" value="Proteasome"/>
    <property type="match status" value="1"/>
</dbReference>
<feature type="region of interest" description="Disordered" evidence="3">
    <location>
        <begin position="208"/>
        <end position="228"/>
    </location>
</feature>
<dbReference type="InterPro" id="IPR050115">
    <property type="entry name" value="Proteasome_alpha"/>
</dbReference>
<dbReference type="GO" id="GO:0034515">
    <property type="term" value="C:proteasome storage granule"/>
    <property type="evidence" value="ECO:0007669"/>
    <property type="project" value="EnsemblFungi"/>
</dbReference>
<evidence type="ECO:0000313" key="5">
    <source>
        <dbReference type="Proteomes" id="UP000240830"/>
    </source>
</evidence>
<accession>A0A2H9TPA7</accession>
<dbReference type="STRING" id="1246581.A0A2H9TPA7"/>
<dbReference type="GO" id="GO:0019773">
    <property type="term" value="C:proteasome core complex, alpha-subunit complex"/>
    <property type="evidence" value="ECO:0007669"/>
    <property type="project" value="UniProtKB-UniRule"/>
</dbReference>
<evidence type="ECO:0000256" key="1">
    <source>
        <dbReference type="ARBA" id="ARBA00022942"/>
    </source>
</evidence>
<evidence type="ECO:0000256" key="2">
    <source>
        <dbReference type="PROSITE-ProRule" id="PRU00808"/>
    </source>
</evidence>
<dbReference type="PANTHER" id="PTHR11599">
    <property type="entry name" value="PROTEASOME SUBUNIT ALPHA/BETA"/>
    <property type="match status" value="1"/>
</dbReference>
<dbReference type="Gene3D" id="3.60.20.10">
    <property type="entry name" value="Glutamine Phosphoribosylpyrophosphate, subunit 1, domain 1"/>
    <property type="match status" value="1"/>
</dbReference>
<dbReference type="InterPro" id="IPR023332">
    <property type="entry name" value="Proteasome_alpha-type"/>
</dbReference>
<comment type="similarity">
    <text evidence="2">Belongs to the peptidase T1A family.</text>
</comment>
<gene>
    <name evidence="4" type="ORF">PSACC_00627</name>
</gene>
<reference evidence="4 5" key="1">
    <citation type="submission" date="2016-10" db="EMBL/GenBank/DDBJ databases">
        <title>The genome of Paramicrosporidium saccamoebae is the missing link in understanding Cryptomycota and Microsporidia evolution.</title>
        <authorList>
            <person name="Quandt C.A."/>
            <person name="Beaudet D."/>
            <person name="Corsaro D."/>
            <person name="Michel R."/>
            <person name="Corradi N."/>
            <person name="James T."/>
        </authorList>
    </citation>
    <scope>NUCLEOTIDE SEQUENCE [LARGE SCALE GENOMIC DNA]</scope>
    <source>
        <strain evidence="4 5">KSL3</strain>
    </source>
</reference>
<dbReference type="GO" id="GO:0010499">
    <property type="term" value="P:proteasomal ubiquitin-independent protein catabolic process"/>
    <property type="evidence" value="ECO:0007669"/>
    <property type="project" value="EnsemblFungi"/>
</dbReference>
<dbReference type="OrthoDB" id="431557at2759"/>
<dbReference type="SUPFAM" id="SSF56235">
    <property type="entry name" value="N-terminal nucleophile aminohydrolases (Ntn hydrolases)"/>
    <property type="match status" value="1"/>
</dbReference>
<dbReference type="GO" id="GO:0043161">
    <property type="term" value="P:proteasome-mediated ubiquitin-dependent protein catabolic process"/>
    <property type="evidence" value="ECO:0007669"/>
    <property type="project" value="EnsemblFungi"/>
</dbReference>
<proteinExistence type="inferred from homology"/>
<dbReference type="InterPro" id="IPR001353">
    <property type="entry name" value="Proteasome_sua/b"/>
</dbReference>
<comment type="caution">
    <text evidence="4">The sequence shown here is derived from an EMBL/GenBank/DDBJ whole genome shotgun (WGS) entry which is preliminary data.</text>
</comment>
<dbReference type="PROSITE" id="PS51475">
    <property type="entry name" value="PROTEASOME_ALPHA_2"/>
    <property type="match status" value="1"/>
</dbReference>
<evidence type="ECO:0000256" key="3">
    <source>
        <dbReference type="SAM" id="MobiDB-lite"/>
    </source>
</evidence>
<evidence type="ECO:0000313" key="4">
    <source>
        <dbReference type="EMBL" id="PJF19569.1"/>
    </source>
</evidence>
<organism evidence="4 5">
    <name type="scientific">Paramicrosporidium saccamoebae</name>
    <dbReference type="NCBI Taxonomy" id="1246581"/>
    <lineage>
        <taxon>Eukaryota</taxon>
        <taxon>Fungi</taxon>
        <taxon>Fungi incertae sedis</taxon>
        <taxon>Cryptomycota</taxon>
        <taxon>Cryptomycota incertae sedis</taxon>
        <taxon>Paramicrosporidium</taxon>
    </lineage>
</organism>
<keyword evidence="5" id="KW-1185">Reference proteome</keyword>
<dbReference type="AlphaFoldDB" id="A0A2H9TPA7"/>
<dbReference type="InterPro" id="IPR029055">
    <property type="entry name" value="Ntn_hydrolases_N"/>
</dbReference>
<protein>
    <submittedName>
        <fullName evidence="4">Proteasome subunit alpha type</fullName>
    </submittedName>
</protein>
<dbReference type="Proteomes" id="UP000240830">
    <property type="component" value="Unassembled WGS sequence"/>
</dbReference>
<keyword evidence="1 2" id="KW-0647">Proteasome</keyword>
<name>A0A2H9TPA7_9FUNG</name>